<dbReference type="PRINTS" id="PR01790">
    <property type="entry name" value="SMP30FAMILY"/>
</dbReference>
<feature type="active site" description="Proton donor/acceptor" evidence="1">
    <location>
        <position position="238"/>
    </location>
</feature>
<organism evidence="4 5">
    <name type="scientific">Nocardioides albidus</name>
    <dbReference type="NCBI Taxonomy" id="1517589"/>
    <lineage>
        <taxon>Bacteria</taxon>
        <taxon>Bacillati</taxon>
        <taxon>Actinomycetota</taxon>
        <taxon>Actinomycetes</taxon>
        <taxon>Propionibacteriales</taxon>
        <taxon>Nocardioidaceae</taxon>
        <taxon>Nocardioides</taxon>
    </lineage>
</organism>
<proteinExistence type="predicted"/>
<accession>A0A5C4VSP1</accession>
<dbReference type="Pfam" id="PF08450">
    <property type="entry name" value="SGL"/>
    <property type="match status" value="1"/>
</dbReference>
<keyword evidence="2" id="KW-0862">Zinc</keyword>
<gene>
    <name evidence="4" type="ORF">FHP29_14595</name>
</gene>
<dbReference type="EMBL" id="VDMP01000025">
    <property type="protein sequence ID" value="TNM38701.1"/>
    <property type="molecule type" value="Genomic_DNA"/>
</dbReference>
<comment type="cofactor">
    <cofactor evidence="2">
        <name>Zn(2+)</name>
        <dbReference type="ChEBI" id="CHEBI:29105"/>
    </cofactor>
    <text evidence="2">Binds 1 divalent metal cation per subunit.</text>
</comment>
<dbReference type="GO" id="GO:0046872">
    <property type="term" value="F:metal ion binding"/>
    <property type="evidence" value="ECO:0007669"/>
    <property type="project" value="UniProtKB-KW"/>
</dbReference>
<dbReference type="Proteomes" id="UP000313231">
    <property type="component" value="Unassembled WGS sequence"/>
</dbReference>
<dbReference type="PANTHER" id="PTHR47572:SF5">
    <property type="entry name" value="BLR2277 PROTEIN"/>
    <property type="match status" value="1"/>
</dbReference>
<dbReference type="InterPro" id="IPR005511">
    <property type="entry name" value="SMP-30"/>
</dbReference>
<reference evidence="4 5" key="1">
    <citation type="journal article" date="2016" name="Int. J. Syst. Evol. Microbiol.">
        <title>Nocardioides albidus sp. nov., an actinobacterium isolated from garden soil.</title>
        <authorList>
            <person name="Singh H."/>
            <person name="Du J."/>
            <person name="Trinh H."/>
            <person name="Won K."/>
            <person name="Yang J.E."/>
            <person name="Yin C."/>
            <person name="Kook M."/>
            <person name="Yi T.H."/>
        </authorList>
    </citation>
    <scope>NUCLEOTIDE SEQUENCE [LARGE SCALE GENOMIC DNA]</scope>
    <source>
        <strain evidence="4 5">CCTCC AB 2015297</strain>
    </source>
</reference>
<comment type="caution">
    <text evidence="4">The sequence shown here is derived from an EMBL/GenBank/DDBJ whole genome shotgun (WGS) entry which is preliminary data.</text>
</comment>
<evidence type="ECO:0000313" key="5">
    <source>
        <dbReference type="Proteomes" id="UP000313231"/>
    </source>
</evidence>
<feature type="domain" description="SMP-30/Gluconolactonase/LRE-like region" evidence="3">
    <location>
        <begin position="29"/>
        <end position="297"/>
    </location>
</feature>
<keyword evidence="5" id="KW-1185">Reference proteome</keyword>
<feature type="binding site" evidence="2">
    <location>
        <position position="190"/>
    </location>
    <ligand>
        <name>a divalent metal cation</name>
        <dbReference type="ChEBI" id="CHEBI:60240"/>
    </ligand>
</feature>
<dbReference type="InterPro" id="IPR051262">
    <property type="entry name" value="SMP-30/CGR1_Lactonase"/>
</dbReference>
<sequence>MKLTRSKQTTSEENQPMTDFAEVASGFAFTEGPCVDANGTLHVVELANRCVSRIVDGQRVVLAELGGSPNGAAFGPDGDLYIANGGGNWGPNASTRDIPGRGDAGSYIQRVNADGWSRTILAQIDGKPLNSPNDLCFDADGGLYFTDPLWPPLSDDGDTRDVSRLAGGDVGYLGPDGDARRLHSGLMFPNGICLTPDGSTLLVDETGTGLVHAFPLTGPGAVGDPTVYADLGPTSGPDGMCFDSAGRLLVAGHGSHHVFVVAPGGGEVVDKLTFDDPEVSNVCFGGPESKTLFVTLARTGR</sequence>
<protein>
    <submittedName>
        <fullName evidence="4">SMP-30/gluconolactonase/LRE family protein</fullName>
    </submittedName>
</protein>
<dbReference type="Gene3D" id="2.120.10.30">
    <property type="entry name" value="TolB, C-terminal domain"/>
    <property type="match status" value="1"/>
</dbReference>
<evidence type="ECO:0000313" key="4">
    <source>
        <dbReference type="EMBL" id="TNM38701.1"/>
    </source>
</evidence>
<feature type="binding site" evidence="2">
    <location>
        <position position="133"/>
    </location>
    <ligand>
        <name>substrate</name>
    </ligand>
</feature>
<feature type="non-terminal residue" evidence="4">
    <location>
        <position position="301"/>
    </location>
</feature>
<evidence type="ECO:0000259" key="3">
    <source>
        <dbReference type="Pfam" id="PF08450"/>
    </source>
</evidence>
<dbReference type="InterPro" id="IPR013658">
    <property type="entry name" value="SGL"/>
</dbReference>
<keyword evidence="2" id="KW-0479">Metal-binding</keyword>
<evidence type="ECO:0000256" key="2">
    <source>
        <dbReference type="PIRSR" id="PIRSR605511-2"/>
    </source>
</evidence>
<dbReference type="AlphaFoldDB" id="A0A5C4VSP1"/>
<dbReference type="PANTHER" id="PTHR47572">
    <property type="entry name" value="LIPOPROTEIN-RELATED"/>
    <property type="match status" value="1"/>
</dbReference>
<evidence type="ECO:0000256" key="1">
    <source>
        <dbReference type="PIRSR" id="PIRSR605511-1"/>
    </source>
</evidence>
<dbReference type="InterPro" id="IPR011042">
    <property type="entry name" value="6-blade_b-propeller_TolB-like"/>
</dbReference>
<feature type="binding site" evidence="2">
    <location>
        <position position="238"/>
    </location>
    <ligand>
        <name>a divalent metal cation</name>
        <dbReference type="ChEBI" id="CHEBI:60240"/>
    </ligand>
</feature>
<dbReference type="SUPFAM" id="SSF63829">
    <property type="entry name" value="Calcium-dependent phosphotriesterase"/>
    <property type="match status" value="1"/>
</dbReference>
<name>A0A5C4VSP1_9ACTN</name>